<evidence type="ECO:0000256" key="1">
    <source>
        <dbReference type="ARBA" id="ARBA00004319"/>
    </source>
</evidence>
<proteinExistence type="inferred from homology"/>
<dbReference type="FunFam" id="3.30.420.40:FF:000026">
    <property type="entry name" value="Heat shock protein 70"/>
    <property type="match status" value="1"/>
</dbReference>
<evidence type="ECO:0000256" key="2">
    <source>
        <dbReference type="ARBA" id="ARBA00007381"/>
    </source>
</evidence>
<gene>
    <name evidence="6" type="ORF">VFH_I465200</name>
</gene>
<dbReference type="InterPro" id="IPR029048">
    <property type="entry name" value="HSP70_C_sf"/>
</dbReference>
<evidence type="ECO:0000256" key="4">
    <source>
        <dbReference type="ARBA" id="ARBA00022840"/>
    </source>
</evidence>
<dbReference type="Gene3D" id="3.30.420.40">
    <property type="match status" value="2"/>
</dbReference>
<comment type="subcellular location">
    <subcellularLocation>
        <location evidence="1">Endoplasmic reticulum lumen</location>
    </subcellularLocation>
</comment>
<dbReference type="Proteomes" id="UP001157006">
    <property type="component" value="Chromosome 1L"/>
</dbReference>
<sequence>MAATKRKAIGIDLGTTYSCVAVWRNNRVEIIPNDQGYRITPSYVAFTETERLIGDAAINQLATNPHNTVFNAKRLIGRRFSDPSVQQDIKLCPFKVVPNNEDKPMIVLTYKGEEKRISPQEISSMVLSKLKDDAEAYLGYEVKDAVITVPAHFNNSQRQATKDAGKIAGFNVMRIINEPTAAAIAYGFDKIKWREGEKNVLVFDLGGGTFDVSLVTNDEGMFKVKATLGDTHLGGVDFDNNLVNRLVELFHRKYKKDLNITENSKALGRLRSACEKAKRLLSSTSVTTIELDSLCEGIDLHVTVTRALFEEINKDLFRKCMETVEKCLSEAKINKNQVHDFVLVGGSTRIPKIQQLLKEMFRVNGEIKEPCKSINPDEAVAYGAAVQAAILNDEGDKKIKDLLLLDVMPFSLGVETDDGVMSVLIPKNTMIPTKKESVFSTLSHNQDGVLVKVYEGEGVKTEDNFLLGKLELQEFSSTPKKVPNINICFDVDVNGILEVTAEDKTQGLKKKITIINKEGRLSCEEMRRMVRDGEKYKVEDEEARKKVKAKNLFENYVYEMREKVKMLEKAVEEIIDWFDRNQLAEIDEFEFKKQELENTIKVLQFKKI</sequence>
<name>A0AAV0YZR8_VICFA</name>
<reference evidence="6 7" key="1">
    <citation type="submission" date="2023-01" db="EMBL/GenBank/DDBJ databases">
        <authorList>
            <person name="Kreplak J."/>
        </authorList>
    </citation>
    <scope>NUCLEOTIDE SEQUENCE [LARGE SCALE GENOMIC DNA]</scope>
</reference>
<dbReference type="InterPro" id="IPR013126">
    <property type="entry name" value="Hsp_70_fam"/>
</dbReference>
<dbReference type="GO" id="GO:0005788">
    <property type="term" value="C:endoplasmic reticulum lumen"/>
    <property type="evidence" value="ECO:0007669"/>
    <property type="project" value="UniProtKB-SubCell"/>
</dbReference>
<dbReference type="GO" id="GO:0005524">
    <property type="term" value="F:ATP binding"/>
    <property type="evidence" value="ECO:0007669"/>
    <property type="project" value="UniProtKB-KW"/>
</dbReference>
<dbReference type="SUPFAM" id="SSF100934">
    <property type="entry name" value="Heat shock protein 70kD (HSP70), C-terminal subdomain"/>
    <property type="match status" value="1"/>
</dbReference>
<dbReference type="Gene3D" id="1.20.1270.10">
    <property type="match status" value="1"/>
</dbReference>
<dbReference type="Gene3D" id="2.60.34.10">
    <property type="entry name" value="Substrate Binding Domain Of DNAk, Chain A, domain 1"/>
    <property type="match status" value="1"/>
</dbReference>
<organism evidence="6 7">
    <name type="scientific">Vicia faba</name>
    <name type="common">Broad bean</name>
    <name type="synonym">Faba vulgaris</name>
    <dbReference type="NCBI Taxonomy" id="3906"/>
    <lineage>
        <taxon>Eukaryota</taxon>
        <taxon>Viridiplantae</taxon>
        <taxon>Streptophyta</taxon>
        <taxon>Embryophyta</taxon>
        <taxon>Tracheophyta</taxon>
        <taxon>Spermatophyta</taxon>
        <taxon>Magnoliopsida</taxon>
        <taxon>eudicotyledons</taxon>
        <taxon>Gunneridae</taxon>
        <taxon>Pentapetalae</taxon>
        <taxon>rosids</taxon>
        <taxon>fabids</taxon>
        <taxon>Fabales</taxon>
        <taxon>Fabaceae</taxon>
        <taxon>Papilionoideae</taxon>
        <taxon>50 kb inversion clade</taxon>
        <taxon>NPAAA clade</taxon>
        <taxon>Hologalegina</taxon>
        <taxon>IRL clade</taxon>
        <taxon>Fabeae</taxon>
        <taxon>Vicia</taxon>
    </lineage>
</organism>
<dbReference type="FunFam" id="2.60.34.10:FF:000012">
    <property type="entry name" value="Heat shock 70 kDa protein"/>
    <property type="match status" value="1"/>
</dbReference>
<dbReference type="InterPro" id="IPR043129">
    <property type="entry name" value="ATPase_NBD"/>
</dbReference>
<dbReference type="FunFam" id="3.90.640.10:FF:000002">
    <property type="entry name" value="Heat shock 70 kDa"/>
    <property type="match status" value="1"/>
</dbReference>
<keyword evidence="3 5" id="KW-0547">Nucleotide-binding</keyword>
<dbReference type="Gene3D" id="3.30.30.30">
    <property type="match status" value="1"/>
</dbReference>
<dbReference type="PRINTS" id="PR00301">
    <property type="entry name" value="HEATSHOCK70"/>
</dbReference>
<keyword evidence="7" id="KW-1185">Reference proteome</keyword>
<dbReference type="SUPFAM" id="SSF100920">
    <property type="entry name" value="Heat shock protein 70kD (HSP70), peptide-binding domain"/>
    <property type="match status" value="1"/>
</dbReference>
<evidence type="ECO:0000256" key="3">
    <source>
        <dbReference type="ARBA" id="ARBA00022741"/>
    </source>
</evidence>
<accession>A0AAV0YZR8</accession>
<dbReference type="InterPro" id="IPR018181">
    <property type="entry name" value="Heat_shock_70_CS"/>
</dbReference>
<protein>
    <submittedName>
        <fullName evidence="6">Uncharacterized protein</fullName>
    </submittedName>
</protein>
<dbReference type="InterPro" id="IPR029047">
    <property type="entry name" value="HSP70_peptide-bd_sf"/>
</dbReference>
<dbReference type="Pfam" id="PF00012">
    <property type="entry name" value="HSP70"/>
    <property type="match status" value="1"/>
</dbReference>
<dbReference type="AlphaFoldDB" id="A0AAV0YZR8"/>
<dbReference type="SUPFAM" id="SSF53067">
    <property type="entry name" value="Actin-like ATPase domain"/>
    <property type="match status" value="2"/>
</dbReference>
<keyword evidence="4 5" id="KW-0067">ATP-binding</keyword>
<evidence type="ECO:0000313" key="7">
    <source>
        <dbReference type="Proteomes" id="UP001157006"/>
    </source>
</evidence>
<dbReference type="FunFam" id="3.30.30.30:FF:000005">
    <property type="entry name" value="Heat shock protein ssb1"/>
    <property type="match status" value="1"/>
</dbReference>
<dbReference type="PROSITE" id="PS00297">
    <property type="entry name" value="HSP70_1"/>
    <property type="match status" value="1"/>
</dbReference>
<dbReference type="EMBL" id="OX451736">
    <property type="protein sequence ID" value="CAI8590947.1"/>
    <property type="molecule type" value="Genomic_DNA"/>
</dbReference>
<dbReference type="GO" id="GO:0140662">
    <property type="term" value="F:ATP-dependent protein folding chaperone"/>
    <property type="evidence" value="ECO:0007669"/>
    <property type="project" value="InterPro"/>
</dbReference>
<comment type="similarity">
    <text evidence="2 5">Belongs to the heat shock protein 70 family.</text>
</comment>
<dbReference type="PROSITE" id="PS00329">
    <property type="entry name" value="HSP70_2"/>
    <property type="match status" value="1"/>
</dbReference>
<evidence type="ECO:0000256" key="5">
    <source>
        <dbReference type="RuleBase" id="RU003322"/>
    </source>
</evidence>
<dbReference type="PANTHER" id="PTHR19375">
    <property type="entry name" value="HEAT SHOCK PROTEIN 70KDA"/>
    <property type="match status" value="1"/>
</dbReference>
<evidence type="ECO:0000313" key="6">
    <source>
        <dbReference type="EMBL" id="CAI8590947.1"/>
    </source>
</evidence>
<dbReference type="Gene3D" id="3.90.640.10">
    <property type="entry name" value="Actin, Chain A, domain 4"/>
    <property type="match status" value="1"/>
</dbReference>